<dbReference type="SMART" id="SM00846">
    <property type="entry name" value="Gp_dh_N"/>
    <property type="match status" value="1"/>
</dbReference>
<dbReference type="Pfam" id="PF00044">
    <property type="entry name" value="Gp_dh_N"/>
    <property type="match status" value="1"/>
</dbReference>
<sequence length="493" mass="55600">MVNLVKRFNPDKRRRPKVDDYFGDWKWREGLAETMVPLVGKLYRNEVNVLMYGRPLLNCSAVEIMKLHRFVREVEGNELSEIETFPVLEHISKMKLLPCEIDLGEIVSYLLENEKLDPLKYVENLLSENIRTKRSYPLRPKDIVLFGFGRIGRILTRLLIADTGGGAKWRLRAIVVRGSGNPDDLIKRASLLRHDSVHGEFAGTIRVNKENHSLIVNGNEVFVIPSNDPSKIDYKKFGIKKATIVDNTGIWRDEEGLKQHLKNPSVEKVILTAPAKGKIKNIVYGINDEKAKPEEKILAAASCTTNAIAPVLKLVDDNFKIVNGHIETVHAYTNDQNLIDNYHSSDRRGRSAALNLVITDTGAAKAVSEVLPDLKGKLTANAIRVPTPNVSLAILNLTLKRGVGVEELNDCFRKAAFRSKLRETIDYTNSLDAVSSDFYSNEFAVVYDSQATISNFNSVTIYCWYDNEYGYTKQVVRLLKKVIGANLTRYPKQ</sequence>
<dbReference type="GO" id="GO:0004365">
    <property type="term" value="F:glyceraldehyde-3-phosphate dehydrogenase (NAD+) (phosphorylating) activity"/>
    <property type="evidence" value="ECO:0007669"/>
    <property type="project" value="UniProtKB-EC"/>
</dbReference>
<dbReference type="FunFam" id="3.30.360.10:FF:000002">
    <property type="entry name" value="Glyceraldehyde-3-phosphate dehydrogenase"/>
    <property type="match status" value="1"/>
</dbReference>
<dbReference type="Gene3D" id="3.40.50.720">
    <property type="entry name" value="NAD(P)-binding Rossmann-like Domain"/>
    <property type="match status" value="1"/>
</dbReference>
<dbReference type="EC" id="1.2.1.12" evidence="5"/>
<dbReference type="InterPro" id="IPR020829">
    <property type="entry name" value="GlycerAld_3-P_DH_cat"/>
</dbReference>
<feature type="domain" description="Glyceraldehyde 3-phosphate dehydrogenase NAD(P) binding" evidence="4">
    <location>
        <begin position="141"/>
        <end position="303"/>
    </location>
</feature>
<dbReference type="CDD" id="cd05214">
    <property type="entry name" value="GAPDH_I_N"/>
    <property type="match status" value="1"/>
</dbReference>
<evidence type="ECO:0000259" key="4">
    <source>
        <dbReference type="SMART" id="SM00846"/>
    </source>
</evidence>
<dbReference type="EMBL" id="SHBE01000001">
    <property type="protein sequence ID" value="RZO27192.1"/>
    <property type="molecule type" value="Genomic_DNA"/>
</dbReference>
<evidence type="ECO:0000256" key="1">
    <source>
        <dbReference type="ARBA" id="ARBA00007406"/>
    </source>
</evidence>
<dbReference type="CDD" id="cd18126">
    <property type="entry name" value="GAPDH_I_C"/>
    <property type="match status" value="1"/>
</dbReference>
<dbReference type="PANTHER" id="PTHR43454:SF1">
    <property type="entry name" value="GLYCERALDEHYDE 3-PHOSPHATE DEHYDROGENASE NAD(P) BINDING DOMAIN-CONTAINING PROTEIN"/>
    <property type="match status" value="1"/>
</dbReference>
<organism evidence="5 6">
    <name type="scientific">SAR86 cluster bacterium</name>
    <dbReference type="NCBI Taxonomy" id="2030880"/>
    <lineage>
        <taxon>Bacteria</taxon>
        <taxon>Pseudomonadati</taxon>
        <taxon>Pseudomonadota</taxon>
        <taxon>Gammaproteobacteria</taxon>
        <taxon>SAR86 cluster</taxon>
    </lineage>
</organism>
<dbReference type="Pfam" id="PF02800">
    <property type="entry name" value="Gp_dh_C"/>
    <property type="match status" value="1"/>
</dbReference>
<keyword evidence="2 5" id="KW-0560">Oxidoreductase</keyword>
<comment type="caution">
    <text evidence="5">The sequence shown here is derived from an EMBL/GenBank/DDBJ whole genome shotgun (WGS) entry which is preliminary data.</text>
</comment>
<dbReference type="PRINTS" id="PR00078">
    <property type="entry name" value="G3PDHDRGNASE"/>
</dbReference>
<dbReference type="PROSITE" id="PS00071">
    <property type="entry name" value="GAPDH"/>
    <property type="match status" value="1"/>
</dbReference>
<dbReference type="PANTHER" id="PTHR43454">
    <property type="entry name" value="GLYCERALDEHYDE-3-PHOSPHATE DEHYDROGENASE"/>
    <property type="match status" value="1"/>
</dbReference>
<dbReference type="InterPro" id="IPR020830">
    <property type="entry name" value="GlycerAld_3-P_DH_AS"/>
</dbReference>
<dbReference type="Gene3D" id="3.30.360.10">
    <property type="entry name" value="Dihydrodipicolinate Reductase, domain 2"/>
    <property type="match status" value="1"/>
</dbReference>
<dbReference type="GO" id="GO:0051287">
    <property type="term" value="F:NAD binding"/>
    <property type="evidence" value="ECO:0007669"/>
    <property type="project" value="InterPro"/>
</dbReference>
<dbReference type="NCBIfam" id="NF006139">
    <property type="entry name" value="PRK08289.1"/>
    <property type="match status" value="1"/>
</dbReference>
<dbReference type="InterPro" id="IPR036291">
    <property type="entry name" value="NAD(P)-bd_dom_sf"/>
</dbReference>
<evidence type="ECO:0000256" key="2">
    <source>
        <dbReference type="ARBA" id="ARBA00023002"/>
    </source>
</evidence>
<comment type="similarity">
    <text evidence="1 3">Belongs to the glyceraldehyde-3-phosphate dehydrogenase family.</text>
</comment>
<dbReference type="SUPFAM" id="SSF55347">
    <property type="entry name" value="Glyceraldehyde-3-phosphate dehydrogenase-like, C-terminal domain"/>
    <property type="match status" value="1"/>
</dbReference>
<accession>A0A520N125</accession>
<evidence type="ECO:0000313" key="6">
    <source>
        <dbReference type="Proteomes" id="UP000315825"/>
    </source>
</evidence>
<reference evidence="5 6" key="1">
    <citation type="submission" date="2019-02" db="EMBL/GenBank/DDBJ databases">
        <title>Prokaryotic population dynamics and viral predation in marine succession experiment using metagenomics: the confinement effect.</title>
        <authorList>
            <person name="Haro-Moreno J.M."/>
            <person name="Rodriguez-Valera F."/>
            <person name="Lopez-Perez M."/>
        </authorList>
    </citation>
    <scope>NUCLEOTIDE SEQUENCE [LARGE SCALE GENOMIC DNA]</scope>
    <source>
        <strain evidence="5">MED-G159</strain>
    </source>
</reference>
<evidence type="ECO:0000313" key="5">
    <source>
        <dbReference type="EMBL" id="RZO27192.1"/>
    </source>
</evidence>
<dbReference type="SUPFAM" id="SSF51735">
    <property type="entry name" value="NAD(P)-binding Rossmann-fold domains"/>
    <property type="match status" value="1"/>
</dbReference>
<name>A0A520N125_9GAMM</name>
<dbReference type="Proteomes" id="UP000315825">
    <property type="component" value="Unassembled WGS sequence"/>
</dbReference>
<dbReference type="AlphaFoldDB" id="A0A520N125"/>
<protein>
    <submittedName>
        <fullName evidence="5">Glyceraldehyde-3-phosphate dehydrogenase</fullName>
        <ecNumber evidence="5">1.2.1.12</ecNumber>
    </submittedName>
</protein>
<dbReference type="InterPro" id="IPR020828">
    <property type="entry name" value="GlycerAld_3-P_DH_NAD(P)-bd"/>
</dbReference>
<gene>
    <name evidence="5" type="ORF">EVA92_00165</name>
</gene>
<proteinExistence type="inferred from homology"/>
<evidence type="ECO:0000256" key="3">
    <source>
        <dbReference type="RuleBase" id="RU000397"/>
    </source>
</evidence>
<dbReference type="InterPro" id="IPR020831">
    <property type="entry name" value="GlycerAld/Erythrose_P_DH"/>
</dbReference>